<accession>A0ABP0DG35</accession>
<dbReference type="PANTHER" id="PTHR31792">
    <property type="entry name" value="VACUOLAR ATPASE ASSEMBLY INTEGRAL MEMBRANE PROTEIN VMA21"/>
    <property type="match status" value="1"/>
</dbReference>
<evidence type="ECO:0000256" key="6">
    <source>
        <dbReference type="HAMAP-Rule" id="MF_03058"/>
    </source>
</evidence>
<comment type="function">
    <text evidence="6">Required for the assembly of the V0 complex of the vacuolar ATPase (V-ATPase) in the endoplasmic reticulum.</text>
</comment>
<evidence type="ECO:0000256" key="5">
    <source>
        <dbReference type="ARBA" id="ARBA00023329"/>
    </source>
</evidence>
<keyword evidence="3 6" id="KW-1133">Transmembrane helix</keyword>
<dbReference type="Pfam" id="PF09446">
    <property type="entry name" value="VMA21"/>
    <property type="match status" value="1"/>
</dbReference>
<evidence type="ECO:0000256" key="1">
    <source>
        <dbReference type="ARBA" id="ARBA00022692"/>
    </source>
</evidence>
<proteinExistence type="inferred from homology"/>
<reference evidence="8 9" key="1">
    <citation type="submission" date="2024-01" db="EMBL/GenBank/DDBJ databases">
        <authorList>
            <person name="Allen C."/>
            <person name="Tagirdzhanova G."/>
        </authorList>
    </citation>
    <scope>NUCLEOTIDE SEQUENCE [LARGE SCALE GENOMIC DNA]</scope>
    <source>
        <strain evidence="8 9">CBS 119000</strain>
    </source>
</reference>
<name>A0ABP0DG35_9PEZI</name>
<dbReference type="InterPro" id="IPR019013">
    <property type="entry name" value="Vma21"/>
</dbReference>
<keyword evidence="5 6" id="KW-0968">Cytoplasmic vesicle</keyword>
<keyword evidence="4 6" id="KW-0472">Membrane</keyword>
<protein>
    <submittedName>
        <fullName evidence="8">Vacuolar ATPase assembly integral membrane protein vma21</fullName>
    </submittedName>
</protein>
<gene>
    <name evidence="8" type="primary">VMA21</name>
    <name evidence="8" type="ORF">SEPCBS119000_002435</name>
</gene>
<dbReference type="PANTHER" id="PTHR31792:SF3">
    <property type="entry name" value="VACUOLAR ATPASE ASSEMBLY INTEGRAL MEMBRANE PROTEIN VMA21"/>
    <property type="match status" value="1"/>
</dbReference>
<evidence type="ECO:0000313" key="9">
    <source>
        <dbReference type="Proteomes" id="UP001642502"/>
    </source>
</evidence>
<evidence type="ECO:0000256" key="3">
    <source>
        <dbReference type="ARBA" id="ARBA00022989"/>
    </source>
</evidence>
<keyword evidence="1 6" id="KW-0812">Transmembrane</keyword>
<evidence type="ECO:0000256" key="7">
    <source>
        <dbReference type="SAM" id="MobiDB-lite"/>
    </source>
</evidence>
<comment type="subcellular location">
    <subcellularLocation>
        <location evidence="6">Endoplasmic reticulum membrane</location>
        <topology evidence="6">Multi-pass membrane protein</topology>
    </subcellularLocation>
    <subcellularLocation>
        <location evidence="6">Endoplasmic reticulum-Golgi intermediate compartment membrane</location>
        <topology evidence="6">Multi-pass membrane protein</topology>
    </subcellularLocation>
    <subcellularLocation>
        <location evidence="6">Cytoplasmic vesicle</location>
        <location evidence="6">COPII-coated vesicle membrane</location>
        <topology evidence="6">Multi-pass membrane protein</topology>
    </subcellularLocation>
</comment>
<keyword evidence="2 6" id="KW-0256">Endoplasmic reticulum</keyword>
<feature type="transmembrane region" description="Helical" evidence="6">
    <location>
        <begin position="73"/>
        <end position="95"/>
    </location>
</feature>
<organism evidence="8 9">
    <name type="scientific">Sporothrix epigloea</name>
    <dbReference type="NCBI Taxonomy" id="1892477"/>
    <lineage>
        <taxon>Eukaryota</taxon>
        <taxon>Fungi</taxon>
        <taxon>Dikarya</taxon>
        <taxon>Ascomycota</taxon>
        <taxon>Pezizomycotina</taxon>
        <taxon>Sordariomycetes</taxon>
        <taxon>Sordariomycetidae</taxon>
        <taxon>Ophiostomatales</taxon>
        <taxon>Ophiostomataceae</taxon>
        <taxon>Sporothrix</taxon>
    </lineage>
</organism>
<dbReference type="EMBL" id="CAWUON010000025">
    <property type="protein sequence ID" value="CAK7267219.1"/>
    <property type="molecule type" value="Genomic_DNA"/>
</dbReference>
<comment type="caution">
    <text evidence="8">The sequence shown here is derived from an EMBL/GenBank/DDBJ whole genome shotgun (WGS) entry which is preliminary data.</text>
</comment>
<evidence type="ECO:0000313" key="8">
    <source>
        <dbReference type="EMBL" id="CAK7267219.1"/>
    </source>
</evidence>
<dbReference type="HAMAP" id="MF_03058">
    <property type="entry name" value="VMA21"/>
    <property type="match status" value="1"/>
</dbReference>
<evidence type="ECO:0000256" key="2">
    <source>
        <dbReference type="ARBA" id="ARBA00022824"/>
    </source>
</evidence>
<keyword evidence="9" id="KW-1185">Reference proteome</keyword>
<feature type="short sequence motif" description="Prevents secretion from ER" evidence="6">
    <location>
        <begin position="108"/>
        <end position="111"/>
    </location>
</feature>
<dbReference type="Proteomes" id="UP001642502">
    <property type="component" value="Unassembled WGS sequence"/>
</dbReference>
<feature type="region of interest" description="Disordered" evidence="7">
    <location>
        <begin position="1"/>
        <end position="32"/>
    </location>
</feature>
<evidence type="ECO:0000256" key="4">
    <source>
        <dbReference type="ARBA" id="ARBA00023136"/>
    </source>
</evidence>
<comment type="similarity">
    <text evidence="6">Belongs to the VMA21 family.</text>
</comment>
<feature type="transmembrane region" description="Helical" evidence="6">
    <location>
        <begin position="40"/>
        <end position="61"/>
    </location>
</feature>
<sequence length="111" mass="11543">MAARRLAAGGKMGAETDGTVTPSPPANAQGRTAPAVPKSVIFKLLGFTFTMIVAPIGSYFATVDRLFSGNSTYAGALAAIIANVVLVAYVIVAFYEDQSDQLAEKDAKKNS</sequence>